<feature type="domain" description="ATPase AAA-type core" evidence="1">
    <location>
        <begin position="17"/>
        <end position="69"/>
    </location>
</feature>
<dbReference type="InterPro" id="IPR052922">
    <property type="entry name" value="Cytidylate_Kinase-2"/>
</dbReference>
<proteinExistence type="predicted"/>
<evidence type="ECO:0000313" key="3">
    <source>
        <dbReference type="Proteomes" id="UP000286098"/>
    </source>
</evidence>
<accession>A0AAX1WBL1</accession>
<comment type="caution">
    <text evidence="2">The sequence shown here is derived from an EMBL/GenBank/DDBJ whole genome shotgun (WGS) entry which is preliminary data.</text>
</comment>
<dbReference type="GO" id="GO:0016887">
    <property type="term" value="F:ATP hydrolysis activity"/>
    <property type="evidence" value="ECO:0007669"/>
    <property type="project" value="InterPro"/>
</dbReference>
<sequence>MWSHFRKYREAEVKINVIGTSGSGKSTLAKQIATALSIPCIEMDRLYWRSDWQGTPDDEFQAKLAQALQASSDWVLDGNYNRTRPLKWRDVDVVVWVDYGFTRTLWQAVTRAIKRAWHKHELWPGTGNKESFRRAFFSRESIIIWTIKTWRNNRTRYEADLQNPQYSHIRFVRITRREQVETLIASLKSYS</sequence>
<dbReference type="InterPro" id="IPR027417">
    <property type="entry name" value="P-loop_NTPase"/>
</dbReference>
<dbReference type="Gene3D" id="3.40.50.300">
    <property type="entry name" value="P-loop containing nucleotide triphosphate hydrolases"/>
    <property type="match status" value="1"/>
</dbReference>
<dbReference type="PANTHER" id="PTHR37816:SF1">
    <property type="entry name" value="TOXIN"/>
    <property type="match status" value="1"/>
</dbReference>
<gene>
    <name evidence="2" type="ORF">B9059_024730</name>
</gene>
<dbReference type="Pfam" id="PF00004">
    <property type="entry name" value="AAA"/>
    <property type="match status" value="1"/>
</dbReference>
<name>A0AAX1WBL1_9ENTR</name>
<organism evidence="2 3">
    <name type="scientific">Enterobacter roggenkampii</name>
    <dbReference type="NCBI Taxonomy" id="1812935"/>
    <lineage>
        <taxon>Bacteria</taxon>
        <taxon>Pseudomonadati</taxon>
        <taxon>Pseudomonadota</taxon>
        <taxon>Gammaproteobacteria</taxon>
        <taxon>Enterobacterales</taxon>
        <taxon>Enterobacteriaceae</taxon>
        <taxon>Enterobacter</taxon>
        <taxon>Enterobacter cloacae complex</taxon>
    </lineage>
</organism>
<dbReference type="EMBL" id="NEYZ02000099">
    <property type="protein sequence ID" value="RNT33098.1"/>
    <property type="molecule type" value="Genomic_DNA"/>
</dbReference>
<evidence type="ECO:0000313" key="2">
    <source>
        <dbReference type="EMBL" id="RNT33098.1"/>
    </source>
</evidence>
<evidence type="ECO:0000259" key="1">
    <source>
        <dbReference type="Pfam" id="PF00004"/>
    </source>
</evidence>
<dbReference type="AlphaFoldDB" id="A0AAX1WBL1"/>
<dbReference type="Proteomes" id="UP000286098">
    <property type="component" value="Unassembled WGS sequence"/>
</dbReference>
<dbReference type="PANTHER" id="PTHR37816">
    <property type="entry name" value="YALI0E33011P"/>
    <property type="match status" value="1"/>
</dbReference>
<reference evidence="2 3" key="1">
    <citation type="submission" date="2018-10" db="EMBL/GenBank/DDBJ databases">
        <authorList>
            <person name="Vanduin D."/>
            <person name="Fouts D."/>
            <person name="Wright M."/>
            <person name="Sutton G."/>
            <person name="Nguyen K."/>
            <person name="Kreiswirth B."/>
            <person name="Chen L."/>
            <person name="Rojas L."/>
            <person name="Hujer A."/>
            <person name="Hujer K."/>
            <person name="Bonomo R."/>
            <person name="Adams M."/>
        </authorList>
    </citation>
    <scope>NUCLEOTIDE SEQUENCE [LARGE SCALE GENOMIC DNA]</scope>
    <source>
        <strain evidence="2 3">CRK0054</strain>
    </source>
</reference>
<protein>
    <submittedName>
        <fullName evidence="2">AAA family ATPase</fullName>
    </submittedName>
</protein>
<dbReference type="GO" id="GO:0005524">
    <property type="term" value="F:ATP binding"/>
    <property type="evidence" value="ECO:0007669"/>
    <property type="project" value="InterPro"/>
</dbReference>
<dbReference type="InterPro" id="IPR003959">
    <property type="entry name" value="ATPase_AAA_core"/>
</dbReference>
<dbReference type="SUPFAM" id="SSF52540">
    <property type="entry name" value="P-loop containing nucleoside triphosphate hydrolases"/>
    <property type="match status" value="1"/>
</dbReference>